<organism evidence="2 3">
    <name type="scientific">Setaria digitata</name>
    <dbReference type="NCBI Taxonomy" id="48799"/>
    <lineage>
        <taxon>Eukaryota</taxon>
        <taxon>Metazoa</taxon>
        <taxon>Ecdysozoa</taxon>
        <taxon>Nematoda</taxon>
        <taxon>Chromadorea</taxon>
        <taxon>Rhabditida</taxon>
        <taxon>Spirurina</taxon>
        <taxon>Spiruromorpha</taxon>
        <taxon>Filarioidea</taxon>
        <taxon>Setariidae</taxon>
        <taxon>Setaria</taxon>
    </lineage>
</organism>
<accession>A0A915PXC7</accession>
<dbReference type="PANTHER" id="PTHR32465">
    <property type="entry name" value="BARDET-BIEDL SYNDROME 2 PROTEIN"/>
    <property type="match status" value="1"/>
</dbReference>
<dbReference type="GO" id="GO:1905515">
    <property type="term" value="P:non-motile cilium assembly"/>
    <property type="evidence" value="ECO:0007669"/>
    <property type="project" value="InterPro"/>
</dbReference>
<dbReference type="GO" id="GO:0036064">
    <property type="term" value="C:ciliary basal body"/>
    <property type="evidence" value="ECO:0007669"/>
    <property type="project" value="TreeGrafter"/>
</dbReference>
<dbReference type="GO" id="GO:0016020">
    <property type="term" value="C:membrane"/>
    <property type="evidence" value="ECO:0007669"/>
    <property type="project" value="TreeGrafter"/>
</dbReference>
<reference evidence="3" key="1">
    <citation type="submission" date="2022-11" db="UniProtKB">
        <authorList>
            <consortium name="WormBaseParasite"/>
        </authorList>
    </citation>
    <scope>IDENTIFICATION</scope>
</reference>
<proteinExistence type="predicted"/>
<dbReference type="Proteomes" id="UP000887581">
    <property type="component" value="Unplaced"/>
</dbReference>
<protein>
    <submittedName>
        <fullName evidence="3">Ciliary BBSome complex subunit 2 N-terminal domain-containing protein</fullName>
    </submittedName>
</protein>
<feature type="domain" description="Ciliary BBSome complex subunit 2 N-terminal" evidence="1">
    <location>
        <begin position="28"/>
        <end position="107"/>
    </location>
</feature>
<dbReference type="GO" id="GO:0043005">
    <property type="term" value="C:neuron projection"/>
    <property type="evidence" value="ECO:0007669"/>
    <property type="project" value="TreeGrafter"/>
</dbReference>
<dbReference type="GO" id="GO:0034464">
    <property type="term" value="C:BBSome"/>
    <property type="evidence" value="ECO:0007669"/>
    <property type="project" value="InterPro"/>
</dbReference>
<evidence type="ECO:0000259" key="1">
    <source>
        <dbReference type="Pfam" id="PF14781"/>
    </source>
</evidence>
<dbReference type="WBParaSite" id="sdigi.contig331.g7502.t1">
    <property type="protein sequence ID" value="sdigi.contig331.g7502.t1"/>
    <property type="gene ID" value="sdigi.contig331.g7502"/>
</dbReference>
<dbReference type="PROSITE" id="PS51257">
    <property type="entry name" value="PROKAR_LIPOPROTEIN"/>
    <property type="match status" value="1"/>
</dbReference>
<dbReference type="AlphaFoldDB" id="A0A915PXC7"/>
<dbReference type="InterPro" id="IPR036322">
    <property type="entry name" value="WD40_repeat_dom_sf"/>
</dbReference>
<sequence>MLNLRPDFTYGISHHVVSGCARFGVIDDTEQAQLIVATTTNKVIIHDNETVLNVNEKIRALEVIKFDGIYDLIVVGTVCGILVYDAYKNMTLIKRELTDGVNCLQVGKFHTYDKLIFCGGNCAIWGLDTKGNDAFWTVTGDNVLSLCLSDIDNDGVNEACF</sequence>
<dbReference type="Pfam" id="PF14781">
    <property type="entry name" value="BBS2_N"/>
    <property type="match status" value="1"/>
</dbReference>
<evidence type="ECO:0000313" key="2">
    <source>
        <dbReference type="Proteomes" id="UP000887581"/>
    </source>
</evidence>
<name>A0A915PXC7_9BILA</name>
<dbReference type="PANTHER" id="PTHR32465:SF0">
    <property type="entry name" value="BARDET-BIEDL SYNDROME 2 PROTEIN"/>
    <property type="match status" value="1"/>
</dbReference>
<dbReference type="InterPro" id="IPR029430">
    <property type="entry name" value="BBS2_N"/>
</dbReference>
<dbReference type="InterPro" id="IPR016616">
    <property type="entry name" value="Bardet-Biedl_syndrome_2_prot"/>
</dbReference>
<keyword evidence="2" id="KW-1185">Reference proteome</keyword>
<dbReference type="GO" id="GO:0031514">
    <property type="term" value="C:motile cilium"/>
    <property type="evidence" value="ECO:0007669"/>
    <property type="project" value="TreeGrafter"/>
</dbReference>
<evidence type="ECO:0000313" key="3">
    <source>
        <dbReference type="WBParaSite" id="sdigi.contig331.g7502.t1"/>
    </source>
</evidence>
<dbReference type="SUPFAM" id="SSF50978">
    <property type="entry name" value="WD40 repeat-like"/>
    <property type="match status" value="1"/>
</dbReference>